<dbReference type="Gene3D" id="3.10.620.30">
    <property type="match status" value="1"/>
</dbReference>
<organism evidence="4 5">
    <name type="scientific">Actinoplanes regularis</name>
    <dbReference type="NCBI Taxonomy" id="52697"/>
    <lineage>
        <taxon>Bacteria</taxon>
        <taxon>Bacillati</taxon>
        <taxon>Actinomycetota</taxon>
        <taxon>Actinomycetes</taxon>
        <taxon>Micromonosporales</taxon>
        <taxon>Micromonosporaceae</taxon>
        <taxon>Actinoplanes</taxon>
    </lineage>
</organism>
<dbReference type="PANTHER" id="PTHR42736">
    <property type="entry name" value="PROTEIN-GLUTAMINE GAMMA-GLUTAMYLTRANSFERASE"/>
    <property type="match status" value="1"/>
</dbReference>
<dbReference type="SUPFAM" id="SSF54001">
    <property type="entry name" value="Cysteine proteinases"/>
    <property type="match status" value="1"/>
</dbReference>
<feature type="transmembrane region" description="Helical" evidence="2">
    <location>
        <begin position="158"/>
        <end position="176"/>
    </location>
</feature>
<dbReference type="InterPro" id="IPR052901">
    <property type="entry name" value="Bact_TGase-like"/>
</dbReference>
<dbReference type="PANTHER" id="PTHR42736:SF1">
    <property type="entry name" value="PROTEIN-GLUTAMINE GAMMA-GLUTAMYLTRANSFERASE"/>
    <property type="match status" value="1"/>
</dbReference>
<dbReference type="AlphaFoldDB" id="A0A239EW10"/>
<protein>
    <submittedName>
        <fullName evidence="4">Transglutaminase-like superfamily protein</fullName>
    </submittedName>
</protein>
<evidence type="ECO:0000256" key="2">
    <source>
        <dbReference type="SAM" id="Phobius"/>
    </source>
</evidence>
<evidence type="ECO:0000256" key="1">
    <source>
        <dbReference type="SAM" id="MobiDB-lite"/>
    </source>
</evidence>
<dbReference type="EMBL" id="FZNR01000016">
    <property type="protein sequence ID" value="SNS48950.1"/>
    <property type="molecule type" value="Genomic_DNA"/>
</dbReference>
<feature type="compositionally biased region" description="Low complexity" evidence="1">
    <location>
        <begin position="545"/>
        <end position="554"/>
    </location>
</feature>
<dbReference type="Proteomes" id="UP000198415">
    <property type="component" value="Unassembled WGS sequence"/>
</dbReference>
<dbReference type="SMART" id="SM00460">
    <property type="entry name" value="TGc"/>
    <property type="match status" value="1"/>
</dbReference>
<feature type="domain" description="Transglutaminase-like" evidence="3">
    <location>
        <begin position="481"/>
        <end position="547"/>
    </location>
</feature>
<dbReference type="InterPro" id="IPR038765">
    <property type="entry name" value="Papain-like_cys_pep_sf"/>
</dbReference>
<keyword evidence="2" id="KW-0812">Transmembrane</keyword>
<dbReference type="OrthoDB" id="9804023at2"/>
<keyword evidence="2" id="KW-1133">Transmembrane helix</keyword>
<feature type="transmembrane region" description="Helical" evidence="2">
    <location>
        <begin position="133"/>
        <end position="151"/>
    </location>
</feature>
<feature type="transmembrane region" description="Helical" evidence="2">
    <location>
        <begin position="49"/>
        <end position="68"/>
    </location>
</feature>
<dbReference type="InterPro" id="IPR021878">
    <property type="entry name" value="TgpA_N"/>
</dbReference>
<name>A0A239EW10_9ACTN</name>
<evidence type="ECO:0000313" key="4">
    <source>
        <dbReference type="EMBL" id="SNS48950.1"/>
    </source>
</evidence>
<dbReference type="InterPro" id="IPR002931">
    <property type="entry name" value="Transglutaminase-like"/>
</dbReference>
<feature type="transmembrane region" description="Helical" evidence="2">
    <location>
        <begin position="599"/>
        <end position="622"/>
    </location>
</feature>
<reference evidence="4 5" key="1">
    <citation type="submission" date="2017-06" db="EMBL/GenBank/DDBJ databases">
        <authorList>
            <person name="Kim H.J."/>
            <person name="Triplett B.A."/>
        </authorList>
    </citation>
    <scope>NUCLEOTIDE SEQUENCE [LARGE SCALE GENOMIC DNA]</scope>
    <source>
        <strain evidence="4 5">DSM 43151</strain>
    </source>
</reference>
<feature type="transmembrane region" description="Helical" evidence="2">
    <location>
        <begin position="188"/>
        <end position="206"/>
    </location>
</feature>
<accession>A0A239EW10</accession>
<feature type="transmembrane region" description="Helical" evidence="2">
    <location>
        <begin position="20"/>
        <end position="42"/>
    </location>
</feature>
<gene>
    <name evidence="4" type="ORF">SAMN06264365_116144</name>
</gene>
<evidence type="ECO:0000259" key="3">
    <source>
        <dbReference type="SMART" id="SM00460"/>
    </source>
</evidence>
<feature type="region of interest" description="Disordered" evidence="1">
    <location>
        <begin position="545"/>
        <end position="587"/>
    </location>
</feature>
<sequence length="773" mass="79832">MDGVLGRGAWVVKWPLPARIPRTVVVPVALIGTLALAGLVLGRIYADDLLFRLVAGAAIGSVGAGLATRRLPSWSAAPVSVVLLALYTAVSLKVAAGHAGSATPFPSMVRDALVNGIPRLLTAMIPVESTPDTVIVPVIATWLAGLAAAEVGVRARRVLLGMVTPVLLYAGALYVVGPNEGAAVGPTLGFAALVVAALAVSAGSPVPEGTDGVVRARALGGAAAGLVAVLGLAVVVGPWISGQVASTPVDPRRYVEPPRVDNLDESPLNRISGWMLAPKQRLFGYQPETAPAGKSKTVKVRLAVLSDYDGVTWKVGGVYRNAGRVLPEQPALPGAESSEVRARITIDGLAGRLLPAVATPTALSGARVAYDAGTGTLIRPEGAAGGLTYTVTSRVRTPDLNMLPTAQSPSGEAVKRYLTVGPGVPETVERLAAHLADGNGGAYDRALAIQDFLAEHYRETADAPSGHAYPNLGYFLFGPRGQGGQEGTSEQFAASFALLARLTGLPSRVVVGFDAPAAGGEVTGGNAIAWPEVLFDDLGWVAFDPMPTTDDPTPVEQDFTPRPTTPPTTPPRQEASSDTPAPSVSAVAAPAGTAGGVPAGVVAGGTSGSLLVLLVITALVVVRLRRGQRSRRLYDGSPDQRITGAWLEFTDALRLAGQPVPDHLSATELAEYAARPPAPRPGGLLRRAAPRPVAAEPAGPVGVLERPADPLPALDELVGALNTVGFAPGAADAGQADRAGAQALAYAAALRERRSWWRKLWWTVHPGPLRWHR</sequence>
<keyword evidence="5" id="KW-1185">Reference proteome</keyword>
<evidence type="ECO:0000313" key="5">
    <source>
        <dbReference type="Proteomes" id="UP000198415"/>
    </source>
</evidence>
<feature type="transmembrane region" description="Helical" evidence="2">
    <location>
        <begin position="218"/>
        <end position="240"/>
    </location>
</feature>
<keyword evidence="2" id="KW-0472">Membrane</keyword>
<dbReference type="Pfam" id="PF01841">
    <property type="entry name" value="Transglut_core"/>
    <property type="match status" value="1"/>
</dbReference>
<dbReference type="Pfam" id="PF11992">
    <property type="entry name" value="TgpA_N"/>
    <property type="match status" value="1"/>
</dbReference>
<proteinExistence type="predicted"/>